<dbReference type="AlphaFoldDB" id="A0A3S0IVF4"/>
<comment type="caution">
    <text evidence="1">The sequence shown here is derived from an EMBL/GenBank/DDBJ whole genome shotgun (WGS) entry which is preliminary data.</text>
</comment>
<organism evidence="1 2">
    <name type="scientific">Bacillus yapensis</name>
    <dbReference type="NCBI Taxonomy" id="2492960"/>
    <lineage>
        <taxon>Bacteria</taxon>
        <taxon>Bacillati</taxon>
        <taxon>Bacillota</taxon>
        <taxon>Bacilli</taxon>
        <taxon>Bacillales</taxon>
        <taxon>Bacillaceae</taxon>
        <taxon>Bacillus</taxon>
    </lineage>
</organism>
<dbReference type="RefSeq" id="WP_126408433.1">
    <property type="nucleotide sequence ID" value="NZ_RXNT01000006.1"/>
</dbReference>
<gene>
    <name evidence="1" type="ORF">EKG37_09360</name>
</gene>
<evidence type="ECO:0000313" key="2">
    <source>
        <dbReference type="Proteomes" id="UP000271374"/>
    </source>
</evidence>
<keyword evidence="2" id="KW-1185">Reference proteome</keyword>
<reference evidence="1 2" key="1">
    <citation type="submission" date="2018-12" db="EMBL/GenBank/DDBJ databases">
        <title>Bacillus yapensis draft genome sequence.</title>
        <authorList>
            <person name="Yu L."/>
            <person name="Xu X."/>
            <person name="Tang X."/>
        </authorList>
    </citation>
    <scope>NUCLEOTIDE SEQUENCE [LARGE SCALE GENOMIC DNA]</scope>
    <source>
        <strain evidence="1 2">XXST-01</strain>
    </source>
</reference>
<protein>
    <submittedName>
        <fullName evidence="1">Uncharacterized protein</fullName>
    </submittedName>
</protein>
<name>A0A3S0IVF4_9BACI</name>
<dbReference type="OrthoDB" id="2937157at2"/>
<evidence type="ECO:0000313" key="1">
    <source>
        <dbReference type="EMBL" id="RTR32362.1"/>
    </source>
</evidence>
<accession>A0A3S0IVF4</accession>
<dbReference type="EMBL" id="RXNT01000006">
    <property type="protein sequence ID" value="RTR32362.1"/>
    <property type="molecule type" value="Genomic_DNA"/>
</dbReference>
<dbReference type="Proteomes" id="UP000271374">
    <property type="component" value="Unassembled WGS sequence"/>
</dbReference>
<proteinExistence type="predicted"/>
<sequence length="63" mass="7351">MKGTAILFQNEQIVTIMENVDQSVLEELQEEHCGCTLNKKKVDLRLVSPVIWHAEEIDWDYGY</sequence>